<protein>
    <recommendedName>
        <fullName evidence="10">Transmembrane 9 superfamily member</fullName>
    </recommendedName>
</protein>
<keyword evidence="7 10" id="KW-1133">Transmembrane helix</keyword>
<feature type="transmembrane region" description="Helical" evidence="10">
    <location>
        <begin position="293"/>
        <end position="320"/>
    </location>
</feature>
<feature type="transmembrane region" description="Helical" evidence="10">
    <location>
        <begin position="524"/>
        <end position="547"/>
    </location>
</feature>
<keyword evidence="12" id="KW-1185">Reference proteome</keyword>
<dbReference type="InterPro" id="IPR004240">
    <property type="entry name" value="EMP70"/>
</dbReference>
<evidence type="ECO:0000256" key="1">
    <source>
        <dbReference type="ARBA" id="ARBA00004337"/>
    </source>
</evidence>
<feature type="transmembrane region" description="Helical" evidence="10">
    <location>
        <begin position="369"/>
        <end position="390"/>
    </location>
</feature>
<evidence type="ECO:0000256" key="9">
    <source>
        <dbReference type="ARBA" id="ARBA00023136"/>
    </source>
</evidence>
<evidence type="ECO:0000256" key="6">
    <source>
        <dbReference type="ARBA" id="ARBA00022753"/>
    </source>
</evidence>
<evidence type="ECO:0000256" key="8">
    <source>
        <dbReference type="ARBA" id="ARBA00023034"/>
    </source>
</evidence>
<keyword evidence="6" id="KW-0967">Endosome</keyword>
<dbReference type="EMBL" id="OZ021738">
    <property type="protein sequence ID" value="CAK9320169.1"/>
    <property type="molecule type" value="Genomic_DNA"/>
</dbReference>
<dbReference type="Proteomes" id="UP001642487">
    <property type="component" value="Chromosome 4"/>
</dbReference>
<feature type="chain" id="PRO_5044978210" description="Transmembrane 9 superfamily member" evidence="10">
    <location>
        <begin position="25"/>
        <end position="662"/>
    </location>
</feature>
<evidence type="ECO:0000256" key="5">
    <source>
        <dbReference type="ARBA" id="ARBA00022729"/>
    </source>
</evidence>
<proteinExistence type="inferred from homology"/>
<comment type="subcellular location">
    <subcellularLocation>
        <location evidence="1">Endosome membrane</location>
        <topology evidence="1">Multi-pass membrane protein</topology>
    </subcellularLocation>
    <subcellularLocation>
        <location evidence="2">Golgi apparatus membrane</location>
        <topology evidence="2">Multi-pass membrane protein</topology>
    </subcellularLocation>
</comment>
<feature type="transmembrane region" description="Helical" evidence="10">
    <location>
        <begin position="249"/>
        <end position="272"/>
    </location>
</feature>
<accession>A0ABP0YII2</accession>
<dbReference type="PANTHER" id="PTHR10766:SF119">
    <property type="entry name" value="TRANSMEMBRANE 9 SUPERFAMILY MEMBER 5"/>
    <property type="match status" value="1"/>
</dbReference>
<feature type="signal peptide" evidence="10">
    <location>
        <begin position="1"/>
        <end position="24"/>
    </location>
</feature>
<evidence type="ECO:0000256" key="7">
    <source>
        <dbReference type="ARBA" id="ARBA00022989"/>
    </source>
</evidence>
<sequence length="662" mass="75549">MAPNRKLFFLILVCIFFLPLPFSARIFKASDRKKQDSSSKRRGYAHGELIPLFANKVFGGDERCDAYSYFSLPFCPPGEEVSKRRSLNEILAGDCLTNTQYELKFGVSESEGFLCEKYMTEDDLRRFKFAIANKFEYQMYFDKIWFGSKVGEVIEETGLGQKFYLFNHIEFNVDFMENQVMGISVVNSFDSAVDITNFTETLVEFSYSVFWNEIKPIDKSSYFISGNKATAEKASWVLEEDRRLFLSSLWLWSIMAFWWIILPLAVASPYLFRYFLRSRQPHGNIRRLNDKVCFCPMFTSLLGATLGVGTQHLIIIVLLFVSAYDGIYPCDHEKISVDLVLSYCITSVLSAFMARAFHERFSPIGSKECVFQTGALYFFPLFIAVLLGKIFGISTPMVDNAIYNLLVAGFVSAILMYICCIAVRDFYRLEHKTATCPTRRLLLYNRSPSTLWYMKTPVQMILGGLGIFLPISPLMDDIYASLWGLKVCGSLLTLFAAFLMVILPTIISGVALTSIQLLKHDYNWWWRSVLRGGSPALYMFGYGVYFLSKIKTESDREFVIPLVYNCCICYSFFLVLGTVGFGASLFAFKYYMIGYTKKCGGLLNRIACLPLLTNQDYYYSCISSAESTRPNLDFASVLFSDDFWFYSEAFSAALLRVGDSLL</sequence>
<evidence type="ECO:0000313" key="11">
    <source>
        <dbReference type="EMBL" id="CAK9320169.1"/>
    </source>
</evidence>
<dbReference type="Pfam" id="PF02990">
    <property type="entry name" value="EMP70"/>
    <property type="match status" value="1"/>
</dbReference>
<evidence type="ECO:0000256" key="3">
    <source>
        <dbReference type="ARBA" id="ARBA00005227"/>
    </source>
</evidence>
<evidence type="ECO:0000256" key="2">
    <source>
        <dbReference type="ARBA" id="ARBA00004653"/>
    </source>
</evidence>
<feature type="transmembrane region" description="Helical" evidence="10">
    <location>
        <begin position="491"/>
        <end position="512"/>
    </location>
</feature>
<gene>
    <name evidence="11" type="ORF">CITCOLO1_LOCUS12211</name>
</gene>
<feature type="transmembrane region" description="Helical" evidence="10">
    <location>
        <begin position="562"/>
        <end position="588"/>
    </location>
</feature>
<feature type="transmembrane region" description="Helical" evidence="10">
    <location>
        <begin position="402"/>
        <end position="423"/>
    </location>
</feature>
<keyword evidence="5 10" id="KW-0732">Signal</keyword>
<feature type="transmembrane region" description="Helical" evidence="10">
    <location>
        <begin position="450"/>
        <end position="471"/>
    </location>
</feature>
<evidence type="ECO:0000256" key="4">
    <source>
        <dbReference type="ARBA" id="ARBA00022692"/>
    </source>
</evidence>
<keyword evidence="4 10" id="KW-0812">Transmembrane</keyword>
<dbReference type="PANTHER" id="PTHR10766">
    <property type="entry name" value="TRANSMEMBRANE 9 SUPERFAMILY PROTEIN"/>
    <property type="match status" value="1"/>
</dbReference>
<keyword evidence="9 10" id="KW-0472">Membrane</keyword>
<comment type="similarity">
    <text evidence="3 10">Belongs to the nonaspanin (TM9SF) (TC 9.A.2) family.</text>
</comment>
<reference evidence="11 12" key="1">
    <citation type="submission" date="2024-03" db="EMBL/GenBank/DDBJ databases">
        <authorList>
            <person name="Gkanogiannis A."/>
            <person name="Becerra Lopez-Lavalle L."/>
        </authorList>
    </citation>
    <scope>NUCLEOTIDE SEQUENCE [LARGE SCALE GENOMIC DNA]</scope>
</reference>
<name>A0ABP0YII2_9ROSI</name>
<organism evidence="11 12">
    <name type="scientific">Citrullus colocynthis</name>
    <name type="common">colocynth</name>
    <dbReference type="NCBI Taxonomy" id="252529"/>
    <lineage>
        <taxon>Eukaryota</taxon>
        <taxon>Viridiplantae</taxon>
        <taxon>Streptophyta</taxon>
        <taxon>Embryophyta</taxon>
        <taxon>Tracheophyta</taxon>
        <taxon>Spermatophyta</taxon>
        <taxon>Magnoliopsida</taxon>
        <taxon>eudicotyledons</taxon>
        <taxon>Gunneridae</taxon>
        <taxon>Pentapetalae</taxon>
        <taxon>rosids</taxon>
        <taxon>fabids</taxon>
        <taxon>Cucurbitales</taxon>
        <taxon>Cucurbitaceae</taxon>
        <taxon>Benincaseae</taxon>
        <taxon>Citrullus</taxon>
    </lineage>
</organism>
<evidence type="ECO:0000313" key="12">
    <source>
        <dbReference type="Proteomes" id="UP001642487"/>
    </source>
</evidence>
<keyword evidence="8" id="KW-0333">Golgi apparatus</keyword>
<evidence type="ECO:0000256" key="10">
    <source>
        <dbReference type="RuleBase" id="RU363079"/>
    </source>
</evidence>
<feature type="transmembrane region" description="Helical" evidence="10">
    <location>
        <begin position="340"/>
        <end position="357"/>
    </location>
</feature>